<dbReference type="PANTHER" id="PTHR24320:SF272">
    <property type="entry name" value="NAD(P)-BINDING ROSSMANN-FOLD SUPERFAMILY PROTEIN"/>
    <property type="match status" value="1"/>
</dbReference>
<gene>
    <name evidence="3" type="ORF">DM02DRAFT_617561</name>
</gene>
<evidence type="ECO:0000256" key="1">
    <source>
        <dbReference type="ARBA" id="ARBA00006484"/>
    </source>
</evidence>
<accession>A0A2V1DD41</accession>
<comment type="similarity">
    <text evidence="1">Belongs to the short-chain dehydrogenases/reductases (SDR) family.</text>
</comment>
<keyword evidence="2" id="KW-0560">Oxidoreductase</keyword>
<reference evidence="3 4" key="1">
    <citation type="journal article" date="2018" name="Sci. Rep.">
        <title>Comparative genomics provides insights into the lifestyle and reveals functional heterogeneity of dark septate endophytic fungi.</title>
        <authorList>
            <person name="Knapp D.G."/>
            <person name="Nemeth J.B."/>
            <person name="Barry K."/>
            <person name="Hainaut M."/>
            <person name="Henrissat B."/>
            <person name="Johnson J."/>
            <person name="Kuo A."/>
            <person name="Lim J.H.P."/>
            <person name="Lipzen A."/>
            <person name="Nolan M."/>
            <person name="Ohm R.A."/>
            <person name="Tamas L."/>
            <person name="Grigoriev I.V."/>
            <person name="Spatafora J.W."/>
            <person name="Nagy L.G."/>
            <person name="Kovacs G.M."/>
        </authorList>
    </citation>
    <scope>NUCLEOTIDE SEQUENCE [LARGE SCALE GENOMIC DNA]</scope>
    <source>
        <strain evidence="3 4">DSE2036</strain>
    </source>
</reference>
<dbReference type="GO" id="GO:0016491">
    <property type="term" value="F:oxidoreductase activity"/>
    <property type="evidence" value="ECO:0007669"/>
    <property type="project" value="UniProtKB-KW"/>
</dbReference>
<evidence type="ECO:0000256" key="2">
    <source>
        <dbReference type="ARBA" id="ARBA00023002"/>
    </source>
</evidence>
<dbReference type="InterPro" id="IPR036291">
    <property type="entry name" value="NAD(P)-bd_dom_sf"/>
</dbReference>
<dbReference type="Proteomes" id="UP000244855">
    <property type="component" value="Unassembled WGS sequence"/>
</dbReference>
<dbReference type="AlphaFoldDB" id="A0A2V1DD41"/>
<dbReference type="Gene3D" id="3.40.50.720">
    <property type="entry name" value="NAD(P)-binding Rossmann-like Domain"/>
    <property type="match status" value="1"/>
</dbReference>
<dbReference type="PRINTS" id="PR00081">
    <property type="entry name" value="GDHRDH"/>
</dbReference>
<organism evidence="3 4">
    <name type="scientific">Periconia macrospinosa</name>
    <dbReference type="NCBI Taxonomy" id="97972"/>
    <lineage>
        <taxon>Eukaryota</taxon>
        <taxon>Fungi</taxon>
        <taxon>Dikarya</taxon>
        <taxon>Ascomycota</taxon>
        <taxon>Pezizomycotina</taxon>
        <taxon>Dothideomycetes</taxon>
        <taxon>Pleosporomycetidae</taxon>
        <taxon>Pleosporales</taxon>
        <taxon>Massarineae</taxon>
        <taxon>Periconiaceae</taxon>
        <taxon>Periconia</taxon>
    </lineage>
</organism>
<dbReference type="STRING" id="97972.A0A2V1DD41"/>
<dbReference type="PANTHER" id="PTHR24320">
    <property type="entry name" value="RETINOL DEHYDROGENASE"/>
    <property type="match status" value="1"/>
</dbReference>
<evidence type="ECO:0000313" key="4">
    <source>
        <dbReference type="Proteomes" id="UP000244855"/>
    </source>
</evidence>
<dbReference type="Pfam" id="PF00106">
    <property type="entry name" value="adh_short"/>
    <property type="match status" value="1"/>
</dbReference>
<sequence length="348" mass="37506">MSDDSIPAELKRYSAVHANPKGEGDARPTALQIIKDNNLEGKWPDKTILITGCSSGLGVATTVALLATGAHVIATARSLPKLSTALSSFLPSPFPSNLTLLPLELTSLPSIRTFAATFLQTTNHKLNILIGNAGVMALPTHTLTEAGHETQLATNHLGHFLLFQLLKPALLASSSPSFSSRVVSLSSMAHRSGNIPFTDINLLEPGAYTPGGAYANSKLANIHFANAIERRYATQGIHAYSLNPGGIVDGSGLQTHIWDQISQMLKRDDVKCYMKNREQGAATTVWGAVAGVLEGKGGVFLEDCQVCGEWRPEMGMFARGWEKRAFDEESEERLWRVSNVLVGLSEEE</sequence>
<dbReference type="InterPro" id="IPR002347">
    <property type="entry name" value="SDR_fam"/>
</dbReference>
<keyword evidence="4" id="KW-1185">Reference proteome</keyword>
<proteinExistence type="inferred from homology"/>
<name>A0A2V1DD41_9PLEO</name>
<evidence type="ECO:0000313" key="3">
    <source>
        <dbReference type="EMBL" id="PVH95958.1"/>
    </source>
</evidence>
<dbReference type="SUPFAM" id="SSF51735">
    <property type="entry name" value="NAD(P)-binding Rossmann-fold domains"/>
    <property type="match status" value="1"/>
</dbReference>
<protein>
    <submittedName>
        <fullName evidence="3">NAD(P)-binding protein</fullName>
    </submittedName>
</protein>
<dbReference type="EMBL" id="KZ805479">
    <property type="protein sequence ID" value="PVH95958.1"/>
    <property type="molecule type" value="Genomic_DNA"/>
</dbReference>
<dbReference type="OrthoDB" id="191139at2759"/>